<protein>
    <recommendedName>
        <fullName evidence="4">Bromo domain-containing protein</fullName>
    </recommendedName>
</protein>
<evidence type="ECO:0000256" key="1">
    <source>
        <dbReference type="ARBA" id="ARBA00023117"/>
    </source>
</evidence>
<dbReference type="InterPro" id="IPR036427">
    <property type="entry name" value="Bromodomain-like_sf"/>
</dbReference>
<evidence type="ECO:0000313" key="6">
    <source>
        <dbReference type="Proteomes" id="UP000603453"/>
    </source>
</evidence>
<feature type="region of interest" description="Disordered" evidence="3">
    <location>
        <begin position="87"/>
        <end position="129"/>
    </location>
</feature>
<gene>
    <name evidence="5" type="ORF">INT47_004345</name>
</gene>
<dbReference type="PROSITE" id="PS00633">
    <property type="entry name" value="BROMODOMAIN_1"/>
    <property type="match status" value="1"/>
</dbReference>
<reference evidence="5" key="1">
    <citation type="submission" date="2020-12" db="EMBL/GenBank/DDBJ databases">
        <title>Metabolic potential, ecology and presence of endohyphal bacteria is reflected in genomic diversity of Mucoromycotina.</title>
        <authorList>
            <person name="Muszewska A."/>
            <person name="Okrasinska A."/>
            <person name="Steczkiewicz K."/>
            <person name="Drgas O."/>
            <person name="Orlowska M."/>
            <person name="Perlinska-Lenart U."/>
            <person name="Aleksandrzak-Piekarczyk T."/>
            <person name="Szatraj K."/>
            <person name="Zielenkiewicz U."/>
            <person name="Pilsyk S."/>
            <person name="Malc E."/>
            <person name="Mieczkowski P."/>
            <person name="Kruszewska J.S."/>
            <person name="Biernat P."/>
            <person name="Pawlowska J."/>
        </authorList>
    </citation>
    <scope>NUCLEOTIDE SEQUENCE</scope>
    <source>
        <strain evidence="5">WA0000017839</strain>
    </source>
</reference>
<evidence type="ECO:0000313" key="5">
    <source>
        <dbReference type="EMBL" id="KAG2198261.1"/>
    </source>
</evidence>
<evidence type="ECO:0000259" key="4">
    <source>
        <dbReference type="PROSITE" id="PS50014"/>
    </source>
</evidence>
<evidence type="ECO:0000256" key="2">
    <source>
        <dbReference type="PROSITE-ProRule" id="PRU00035"/>
    </source>
</evidence>
<keyword evidence="6" id="KW-1185">Reference proteome</keyword>
<dbReference type="EMBL" id="JAEPRD010000114">
    <property type="protein sequence ID" value="KAG2198261.1"/>
    <property type="molecule type" value="Genomic_DNA"/>
</dbReference>
<dbReference type="OrthoDB" id="21449at2759"/>
<dbReference type="Gene3D" id="1.20.920.10">
    <property type="entry name" value="Bromodomain-like"/>
    <property type="match status" value="1"/>
</dbReference>
<dbReference type="Pfam" id="PF00439">
    <property type="entry name" value="Bromodomain"/>
    <property type="match status" value="1"/>
</dbReference>
<accession>A0A8H7UTP9</accession>
<dbReference type="SUPFAM" id="SSF47370">
    <property type="entry name" value="Bromodomain"/>
    <property type="match status" value="1"/>
</dbReference>
<dbReference type="GO" id="GO:0005198">
    <property type="term" value="F:structural molecule activity"/>
    <property type="evidence" value="ECO:0007669"/>
    <property type="project" value="TreeGrafter"/>
</dbReference>
<feature type="domain" description="Bromo" evidence="4">
    <location>
        <begin position="1"/>
        <end position="68"/>
    </location>
</feature>
<dbReference type="SMART" id="SM00297">
    <property type="entry name" value="BROMO"/>
    <property type="match status" value="1"/>
</dbReference>
<dbReference type="GO" id="GO:0000124">
    <property type="term" value="C:SAGA complex"/>
    <property type="evidence" value="ECO:0007669"/>
    <property type="project" value="InterPro"/>
</dbReference>
<feature type="compositionally biased region" description="Basic and acidic residues" evidence="3">
    <location>
        <begin position="109"/>
        <end position="129"/>
    </location>
</feature>
<dbReference type="InterPro" id="IPR037782">
    <property type="entry name" value="Spt7"/>
</dbReference>
<dbReference type="Proteomes" id="UP000603453">
    <property type="component" value="Unassembled WGS sequence"/>
</dbReference>
<feature type="non-terminal residue" evidence="5">
    <location>
        <position position="129"/>
    </location>
</feature>
<dbReference type="PANTHER" id="PTHR47343">
    <property type="entry name" value="TRANSCRIPTIONAL ACTIVATOR SPT7"/>
    <property type="match status" value="1"/>
</dbReference>
<proteinExistence type="predicted"/>
<dbReference type="PANTHER" id="PTHR47343:SF1">
    <property type="entry name" value="TRANSCRIPTIONAL ACTIVATOR SPT7"/>
    <property type="match status" value="1"/>
</dbReference>
<organism evidence="5 6">
    <name type="scientific">Mucor saturninus</name>
    <dbReference type="NCBI Taxonomy" id="64648"/>
    <lineage>
        <taxon>Eukaryota</taxon>
        <taxon>Fungi</taxon>
        <taxon>Fungi incertae sedis</taxon>
        <taxon>Mucoromycota</taxon>
        <taxon>Mucoromycotina</taxon>
        <taxon>Mucoromycetes</taxon>
        <taxon>Mucorales</taxon>
        <taxon>Mucorineae</taxon>
        <taxon>Mucoraceae</taxon>
        <taxon>Mucor</taxon>
    </lineage>
</organism>
<dbReference type="GO" id="GO:0046695">
    <property type="term" value="C:SLIK (SAGA-like) complex"/>
    <property type="evidence" value="ECO:0007669"/>
    <property type="project" value="InterPro"/>
</dbReference>
<evidence type="ECO:0000256" key="3">
    <source>
        <dbReference type="SAM" id="MobiDB-lite"/>
    </source>
</evidence>
<sequence>EHSTPFLSKVNKREAPDYFEVIKEPMDLGTVSKKLKHCQYKNKKEFGNDLYLIYENCLTYNTNPASEYRKHAIAMKRKTDRLLSRVPEISIKERPENDLDDLDDSDEEEIKRGSTRERSMTHESFEEAN</sequence>
<dbReference type="PROSITE" id="PS50014">
    <property type="entry name" value="BROMODOMAIN_2"/>
    <property type="match status" value="1"/>
</dbReference>
<dbReference type="GO" id="GO:0006325">
    <property type="term" value="P:chromatin organization"/>
    <property type="evidence" value="ECO:0007669"/>
    <property type="project" value="UniProtKB-ARBA"/>
</dbReference>
<feature type="compositionally biased region" description="Acidic residues" evidence="3">
    <location>
        <begin position="98"/>
        <end position="108"/>
    </location>
</feature>
<dbReference type="AlphaFoldDB" id="A0A8H7UTP9"/>
<name>A0A8H7UTP9_9FUNG</name>
<dbReference type="PRINTS" id="PR00503">
    <property type="entry name" value="BROMODOMAIN"/>
</dbReference>
<keyword evidence="1 2" id="KW-0103">Bromodomain</keyword>
<comment type="caution">
    <text evidence="5">The sequence shown here is derived from an EMBL/GenBank/DDBJ whole genome shotgun (WGS) entry which is preliminary data.</text>
</comment>
<dbReference type="GO" id="GO:0006357">
    <property type="term" value="P:regulation of transcription by RNA polymerase II"/>
    <property type="evidence" value="ECO:0007669"/>
    <property type="project" value="TreeGrafter"/>
</dbReference>
<dbReference type="InterPro" id="IPR018359">
    <property type="entry name" value="Bromodomain_CS"/>
</dbReference>
<feature type="non-terminal residue" evidence="5">
    <location>
        <position position="1"/>
    </location>
</feature>
<dbReference type="InterPro" id="IPR001487">
    <property type="entry name" value="Bromodomain"/>
</dbReference>